<evidence type="ECO:0000313" key="3">
    <source>
        <dbReference type="Proteomes" id="UP001444625"/>
    </source>
</evidence>
<protein>
    <submittedName>
        <fullName evidence="2">YndM family protein</fullName>
    </submittedName>
</protein>
<feature type="transmembrane region" description="Helical" evidence="1">
    <location>
        <begin position="84"/>
        <end position="104"/>
    </location>
</feature>
<gene>
    <name evidence="2" type="ORF">ABC228_09290</name>
</gene>
<evidence type="ECO:0000256" key="1">
    <source>
        <dbReference type="SAM" id="Phobius"/>
    </source>
</evidence>
<keyword evidence="1" id="KW-0472">Membrane</keyword>
<feature type="transmembrane region" description="Helical" evidence="1">
    <location>
        <begin position="7"/>
        <end position="26"/>
    </location>
</feature>
<feature type="transmembrane region" description="Helical" evidence="1">
    <location>
        <begin position="32"/>
        <end position="51"/>
    </location>
</feature>
<dbReference type="InterPro" id="IPR019649">
    <property type="entry name" value="DUF2512"/>
</dbReference>
<comment type="caution">
    <text evidence="2">The sequence shown here is derived from an EMBL/GenBank/DDBJ whole genome shotgun (WGS) entry which is preliminary data.</text>
</comment>
<evidence type="ECO:0000313" key="2">
    <source>
        <dbReference type="EMBL" id="MEN2767382.1"/>
    </source>
</evidence>
<dbReference type="Pfam" id="PF10710">
    <property type="entry name" value="DUF2512"/>
    <property type="match status" value="1"/>
</dbReference>
<name>A0ABU9XKM9_9BACI</name>
<organism evidence="2 3">
    <name type="scientific">Ornithinibacillus xuwenensis</name>
    <dbReference type="NCBI Taxonomy" id="3144668"/>
    <lineage>
        <taxon>Bacteria</taxon>
        <taxon>Bacillati</taxon>
        <taxon>Bacillota</taxon>
        <taxon>Bacilli</taxon>
        <taxon>Bacillales</taxon>
        <taxon>Bacillaceae</taxon>
        <taxon>Ornithinibacillus</taxon>
    </lineage>
</organism>
<dbReference type="EMBL" id="JBDIML010000003">
    <property type="protein sequence ID" value="MEN2767382.1"/>
    <property type="molecule type" value="Genomic_DNA"/>
</dbReference>
<reference evidence="2 3" key="1">
    <citation type="submission" date="2024-05" db="EMBL/GenBank/DDBJ databases">
        <authorList>
            <person name="Haq I."/>
            <person name="Ullah Z."/>
            <person name="Ahmad R."/>
            <person name="Li M."/>
            <person name="Tong Y."/>
        </authorList>
    </citation>
    <scope>NUCLEOTIDE SEQUENCE [LARGE SCALE GENOMIC DNA]</scope>
    <source>
        <strain evidence="2 3">16A2E</strain>
    </source>
</reference>
<keyword evidence="1" id="KW-0812">Transmembrane</keyword>
<keyword evidence="1" id="KW-1133">Transmembrane helix</keyword>
<proteinExistence type="predicted"/>
<dbReference type="RefSeq" id="WP_345824861.1">
    <property type="nucleotide sequence ID" value="NZ_JBDIML010000003.1"/>
</dbReference>
<sequence>MKYVTSFLLKFIMIAIVLWIVLGMVYEVSLNDILLTSFIMSAVAYMIDIYILPSVSNFWATIADFGLAFAGIWITVQYLSEANISLADASLISALIIAVGEYFYHCYMKKQILDDTVSTSPKDLKISQNRMQTEFSSDLDEDH</sequence>
<dbReference type="Proteomes" id="UP001444625">
    <property type="component" value="Unassembled WGS sequence"/>
</dbReference>
<feature type="transmembrane region" description="Helical" evidence="1">
    <location>
        <begin position="58"/>
        <end position="78"/>
    </location>
</feature>
<accession>A0ABU9XKM9</accession>
<keyword evidence="3" id="KW-1185">Reference proteome</keyword>